<dbReference type="InterPro" id="IPR036771">
    <property type="entry name" value="ATPsynth_dsu/esu_N"/>
</dbReference>
<dbReference type="Pfam" id="PF21335">
    <property type="entry name" value="ATPD_C_metazoa"/>
    <property type="match status" value="1"/>
</dbReference>
<dbReference type="HAMAP" id="MF_00530">
    <property type="entry name" value="ATP_synth_epsil_bac"/>
    <property type="match status" value="1"/>
</dbReference>
<evidence type="ECO:0000259" key="12">
    <source>
        <dbReference type="Pfam" id="PF02823"/>
    </source>
</evidence>
<keyword evidence="7" id="KW-0406">Ion transport</keyword>
<name>A0ABP1NRR8_XYLVO</name>
<evidence type="ECO:0000256" key="8">
    <source>
        <dbReference type="ARBA" id="ARBA00023128"/>
    </source>
</evidence>
<keyword evidence="11" id="KW-0066">ATP synthesis</keyword>
<evidence type="ECO:0000256" key="3">
    <source>
        <dbReference type="ARBA" id="ARBA00022448"/>
    </source>
</evidence>
<comment type="subcellular location">
    <subcellularLocation>
        <location evidence="1">Mitochondrion inner membrane</location>
    </subcellularLocation>
</comment>
<dbReference type="InterPro" id="IPR048937">
    <property type="entry name" value="ATPD_C_metazoa"/>
</dbReference>
<proteinExistence type="inferred from homology"/>
<accession>A0ABP1NRR8</accession>
<gene>
    <name evidence="14" type="ORF">XYLVIOL_LOCUS5783</name>
</gene>
<comment type="similarity">
    <text evidence="2">Belongs to the ATPase epsilon chain family.</text>
</comment>
<comment type="caution">
    <text evidence="14">The sequence shown here is derived from an EMBL/GenBank/DDBJ whole genome shotgun (WGS) entry which is preliminary data.</text>
</comment>
<evidence type="ECO:0000256" key="2">
    <source>
        <dbReference type="ARBA" id="ARBA00005712"/>
    </source>
</evidence>
<keyword evidence="3" id="KW-0813">Transport</keyword>
<dbReference type="InterPro" id="IPR001469">
    <property type="entry name" value="ATP_synth_F1_dsu/esu"/>
</dbReference>
<dbReference type="PANTHER" id="PTHR13822:SF7">
    <property type="entry name" value="ATP SYNTHASE SUBUNIT DELTA, MITOCHONDRIAL"/>
    <property type="match status" value="1"/>
</dbReference>
<sequence>MATLARNLRPYLRYIRNQRRTFAEAAPVSDQMKFTFAGANQVFYDETVIKQVDVPSFSGSFGILPKHVPTLAVLKPGVVTVYEEDGGVKKIFVSSGTVTINENNSVQVLAEEAHPLENLDGTAAKDLLSKAQQQLSAASSEKDRAEANIAIEVAEALVQALQ</sequence>
<dbReference type="SUPFAM" id="SSF46604">
    <property type="entry name" value="Epsilon subunit of F1F0-ATP synthase C-terminal domain"/>
    <property type="match status" value="1"/>
</dbReference>
<protein>
    <recommendedName>
        <fullName evidence="16">ATP synthase subunit delta, mitochondrial</fullName>
    </recommendedName>
</protein>
<evidence type="ECO:0000313" key="15">
    <source>
        <dbReference type="Proteomes" id="UP001642520"/>
    </source>
</evidence>
<evidence type="ECO:0000259" key="13">
    <source>
        <dbReference type="Pfam" id="PF21335"/>
    </source>
</evidence>
<evidence type="ECO:0000256" key="11">
    <source>
        <dbReference type="ARBA" id="ARBA00023310"/>
    </source>
</evidence>
<dbReference type="Gene3D" id="1.20.5.440">
    <property type="entry name" value="ATP synthase delta/epsilon subunit, C-terminal domain"/>
    <property type="match status" value="1"/>
</dbReference>
<keyword evidence="9" id="KW-0472">Membrane</keyword>
<evidence type="ECO:0008006" key="16">
    <source>
        <dbReference type="Google" id="ProtNLM"/>
    </source>
</evidence>
<evidence type="ECO:0000256" key="4">
    <source>
        <dbReference type="ARBA" id="ARBA00022781"/>
    </source>
</evidence>
<dbReference type="Gene3D" id="2.60.15.10">
    <property type="entry name" value="F0F1 ATP synthase delta/epsilon subunit, N-terminal"/>
    <property type="match status" value="1"/>
</dbReference>
<evidence type="ECO:0000256" key="1">
    <source>
        <dbReference type="ARBA" id="ARBA00004273"/>
    </source>
</evidence>
<keyword evidence="6" id="KW-0809">Transit peptide</keyword>
<keyword evidence="4" id="KW-0375">Hydrogen ion transport</keyword>
<keyword evidence="5" id="KW-0999">Mitochondrion inner membrane</keyword>
<dbReference type="CDD" id="cd12152">
    <property type="entry name" value="F1-ATPase_delta"/>
    <property type="match status" value="1"/>
</dbReference>
<reference evidence="14 15" key="1">
    <citation type="submission" date="2024-08" db="EMBL/GenBank/DDBJ databases">
        <authorList>
            <person name="Will J Nash"/>
            <person name="Angela Man"/>
            <person name="Seanna McTaggart"/>
            <person name="Kendall Baker"/>
            <person name="Tom Barker"/>
            <person name="Leah Catchpole"/>
            <person name="Alex Durrant"/>
            <person name="Karim Gharbi"/>
            <person name="Naomi Irish"/>
            <person name="Gemy Kaithakottil"/>
            <person name="Debby Ku"/>
            <person name="Aaliyah Providence"/>
            <person name="Felix Shaw"/>
            <person name="David Swarbreck"/>
            <person name="Chris Watkins"/>
            <person name="Ann M. McCartney"/>
            <person name="Giulio Formenti"/>
            <person name="Alice Mouton"/>
            <person name="Noel Vella"/>
            <person name="Bjorn M von Reumont"/>
            <person name="Adriana Vella"/>
            <person name="Wilfried Haerty"/>
        </authorList>
    </citation>
    <scope>NUCLEOTIDE SEQUENCE [LARGE SCALE GENOMIC DNA]</scope>
</reference>
<feature type="domain" description="F1F0-ATP synthase delta subunit C-terminal" evidence="13">
    <location>
        <begin position="119"/>
        <end position="160"/>
    </location>
</feature>
<evidence type="ECO:0000256" key="5">
    <source>
        <dbReference type="ARBA" id="ARBA00022792"/>
    </source>
</evidence>
<feature type="domain" description="ATP synthase F1 complex delta/epsilon subunit N-terminal" evidence="12">
    <location>
        <begin position="32"/>
        <end position="113"/>
    </location>
</feature>
<evidence type="ECO:0000256" key="6">
    <source>
        <dbReference type="ARBA" id="ARBA00022946"/>
    </source>
</evidence>
<dbReference type="PANTHER" id="PTHR13822">
    <property type="entry name" value="ATP SYNTHASE DELTA/EPSILON CHAIN"/>
    <property type="match status" value="1"/>
</dbReference>
<evidence type="ECO:0000256" key="7">
    <source>
        <dbReference type="ARBA" id="ARBA00023065"/>
    </source>
</evidence>
<organism evidence="14 15">
    <name type="scientific">Xylocopa violacea</name>
    <name type="common">Violet carpenter bee</name>
    <name type="synonym">Apis violacea</name>
    <dbReference type="NCBI Taxonomy" id="135666"/>
    <lineage>
        <taxon>Eukaryota</taxon>
        <taxon>Metazoa</taxon>
        <taxon>Ecdysozoa</taxon>
        <taxon>Arthropoda</taxon>
        <taxon>Hexapoda</taxon>
        <taxon>Insecta</taxon>
        <taxon>Pterygota</taxon>
        <taxon>Neoptera</taxon>
        <taxon>Endopterygota</taxon>
        <taxon>Hymenoptera</taxon>
        <taxon>Apocrita</taxon>
        <taxon>Aculeata</taxon>
        <taxon>Apoidea</taxon>
        <taxon>Anthophila</taxon>
        <taxon>Apidae</taxon>
        <taxon>Xylocopa</taxon>
        <taxon>Xylocopa</taxon>
    </lineage>
</organism>
<dbReference type="EMBL" id="CAXAJV020001293">
    <property type="protein sequence ID" value="CAL7942921.1"/>
    <property type="molecule type" value="Genomic_DNA"/>
</dbReference>
<dbReference type="NCBIfam" id="TIGR01216">
    <property type="entry name" value="ATP_synt_epsi"/>
    <property type="match status" value="1"/>
</dbReference>
<keyword evidence="15" id="KW-1185">Reference proteome</keyword>
<evidence type="ECO:0000256" key="9">
    <source>
        <dbReference type="ARBA" id="ARBA00023136"/>
    </source>
</evidence>
<dbReference type="InterPro" id="IPR020546">
    <property type="entry name" value="ATP_synth_F1_dsu/esu_N"/>
</dbReference>
<evidence type="ECO:0000313" key="14">
    <source>
        <dbReference type="EMBL" id="CAL7942921.1"/>
    </source>
</evidence>
<dbReference type="Proteomes" id="UP001642520">
    <property type="component" value="Unassembled WGS sequence"/>
</dbReference>
<dbReference type="Pfam" id="PF02823">
    <property type="entry name" value="ATP-synt_DE_N"/>
    <property type="match status" value="1"/>
</dbReference>
<dbReference type="SUPFAM" id="SSF51344">
    <property type="entry name" value="Epsilon subunit of F1F0-ATP synthase N-terminal domain"/>
    <property type="match status" value="1"/>
</dbReference>
<evidence type="ECO:0000256" key="10">
    <source>
        <dbReference type="ARBA" id="ARBA00023196"/>
    </source>
</evidence>
<keyword evidence="8" id="KW-0496">Mitochondrion</keyword>
<keyword evidence="10" id="KW-0139">CF(1)</keyword>
<dbReference type="InterPro" id="IPR036794">
    <property type="entry name" value="ATP_F1_dsu/esu_C_sf"/>
</dbReference>